<sequence>SVRILHDIDTAIGDRKKDLYGFYAFVHPAGIAGEAKGVGGANRTWAAKHAVAELIKQNITIKNFIFSTIDGDHVMYPQYLARLTHLYLSTDKRNNHFYSTAVHLFSNNYWKVPTVMRIEASSVILATLSNWISGIPQTRETFSAYGSSLQTLIDADYWDVVLGIDDTVFYWRAFFARNGDFTGVCHFIPYAADAVEGTSYINSYKSLYKQLLRWGWGVVVFPLSMKGFIKHKDIPLGKKLLWIYTQFKNKTLLVSIVFLVTFGFYILTATNKYIKQSNFAYSLPYSISIMLSSILVLIVPITMLKIKIVGGIPKALPWWRKAMFLMEGPLIVINLLTFSFFPFLEAQTRMLLGKKMKDLYFTPKMARN</sequence>
<dbReference type="PANTHER" id="PTHR36851:SF1">
    <property type="entry name" value="GLYCO_TRANS_2-LIKE DOMAIN-CONTAINING PROTEIN"/>
    <property type="match status" value="1"/>
</dbReference>
<name>A0A2H0XBG3_UNCKA</name>
<evidence type="ECO:0000313" key="3">
    <source>
        <dbReference type="Proteomes" id="UP000231252"/>
    </source>
</evidence>
<reference evidence="3" key="1">
    <citation type="submission" date="2017-09" db="EMBL/GenBank/DDBJ databases">
        <title>Depth-based differentiation of microbial function through sediment-hosted aquifers and enrichment of novel symbionts in the deep terrestrial subsurface.</title>
        <authorList>
            <person name="Probst A.J."/>
            <person name="Ladd B."/>
            <person name="Jarett J.K."/>
            <person name="Geller-Mcgrath D.E."/>
            <person name="Sieber C.M.K."/>
            <person name="Emerson J.B."/>
            <person name="Anantharaman K."/>
            <person name="Thomas B.C."/>
            <person name="Malmstrom R."/>
            <person name="Stieglmeier M."/>
            <person name="Klingl A."/>
            <person name="Woyke T."/>
            <person name="Ryan C.M."/>
            <person name="Banfield J.F."/>
        </authorList>
    </citation>
    <scope>NUCLEOTIDE SEQUENCE [LARGE SCALE GENOMIC DNA]</scope>
</reference>
<accession>A0A2H0XBG3</accession>
<gene>
    <name evidence="2" type="ORF">COT50_02755</name>
</gene>
<dbReference type="PANTHER" id="PTHR36851">
    <property type="entry name" value="UNNAMED PRODUCT"/>
    <property type="match status" value="1"/>
</dbReference>
<feature type="non-terminal residue" evidence="2">
    <location>
        <position position="1"/>
    </location>
</feature>
<dbReference type="EMBL" id="PEYU01000063">
    <property type="protein sequence ID" value="PIS22280.1"/>
    <property type="molecule type" value="Genomic_DNA"/>
</dbReference>
<evidence type="ECO:0000256" key="1">
    <source>
        <dbReference type="SAM" id="Phobius"/>
    </source>
</evidence>
<evidence type="ECO:0000313" key="2">
    <source>
        <dbReference type="EMBL" id="PIS22280.1"/>
    </source>
</evidence>
<keyword evidence="1" id="KW-0472">Membrane</keyword>
<comment type="caution">
    <text evidence="2">The sequence shown here is derived from an EMBL/GenBank/DDBJ whole genome shotgun (WGS) entry which is preliminary data.</text>
</comment>
<proteinExistence type="predicted"/>
<evidence type="ECO:0008006" key="4">
    <source>
        <dbReference type="Google" id="ProtNLM"/>
    </source>
</evidence>
<feature type="transmembrane region" description="Helical" evidence="1">
    <location>
        <begin position="250"/>
        <end position="267"/>
    </location>
</feature>
<dbReference type="Proteomes" id="UP000231252">
    <property type="component" value="Unassembled WGS sequence"/>
</dbReference>
<feature type="transmembrane region" description="Helical" evidence="1">
    <location>
        <begin position="279"/>
        <end position="301"/>
    </location>
</feature>
<keyword evidence="1" id="KW-1133">Transmembrane helix</keyword>
<keyword evidence="1" id="KW-0812">Transmembrane</keyword>
<dbReference type="AlphaFoldDB" id="A0A2H0XBG3"/>
<protein>
    <recommendedName>
        <fullName evidence="4">Glycosyltransferase 2-like domain-containing protein</fullName>
    </recommendedName>
</protein>
<feature type="transmembrane region" description="Helical" evidence="1">
    <location>
        <begin position="322"/>
        <end position="344"/>
    </location>
</feature>
<organism evidence="2 3">
    <name type="scientific">candidate division WWE3 bacterium CG08_land_8_20_14_0_20_41_10</name>
    <dbReference type="NCBI Taxonomy" id="1975085"/>
    <lineage>
        <taxon>Bacteria</taxon>
        <taxon>Katanobacteria</taxon>
    </lineage>
</organism>